<dbReference type="RefSeq" id="WP_132014891.1">
    <property type="nucleotide sequence ID" value="NZ_SLUN01000016.1"/>
</dbReference>
<dbReference type="EMBL" id="SLUN01000016">
    <property type="protein sequence ID" value="TCL65931.1"/>
    <property type="molecule type" value="Genomic_DNA"/>
</dbReference>
<dbReference type="InterPro" id="IPR046335">
    <property type="entry name" value="LacI/GalR-like_sensor"/>
</dbReference>
<keyword evidence="1" id="KW-0678">Repressor</keyword>
<evidence type="ECO:0000256" key="4">
    <source>
        <dbReference type="ARBA" id="ARBA00023163"/>
    </source>
</evidence>
<dbReference type="Gene3D" id="3.40.50.2300">
    <property type="match status" value="2"/>
</dbReference>
<dbReference type="AlphaFoldDB" id="A0A4R1RIK7"/>
<dbReference type="OrthoDB" id="43195at2"/>
<keyword evidence="2" id="KW-0805">Transcription regulation</keyword>
<dbReference type="SUPFAM" id="SSF53822">
    <property type="entry name" value="Periplasmic binding protein-like I"/>
    <property type="match status" value="1"/>
</dbReference>
<dbReference type="PANTHER" id="PTHR30146:SF148">
    <property type="entry name" value="HTH-TYPE TRANSCRIPTIONAL REPRESSOR PURR-RELATED"/>
    <property type="match status" value="1"/>
</dbReference>
<dbReference type="CDD" id="cd06267">
    <property type="entry name" value="PBP1_LacI_sugar_binding-like"/>
    <property type="match status" value="1"/>
</dbReference>
<evidence type="ECO:0000259" key="5">
    <source>
        <dbReference type="PROSITE" id="PS50932"/>
    </source>
</evidence>
<evidence type="ECO:0000256" key="2">
    <source>
        <dbReference type="ARBA" id="ARBA00023015"/>
    </source>
</evidence>
<gene>
    <name evidence="6" type="ORF">EDC14_101661</name>
</gene>
<dbReference type="Pfam" id="PF13377">
    <property type="entry name" value="Peripla_BP_3"/>
    <property type="match status" value="1"/>
</dbReference>
<dbReference type="Gene3D" id="1.10.260.40">
    <property type="entry name" value="lambda repressor-like DNA-binding domains"/>
    <property type="match status" value="1"/>
</dbReference>
<proteinExistence type="predicted"/>
<evidence type="ECO:0000313" key="6">
    <source>
        <dbReference type="EMBL" id="TCL65931.1"/>
    </source>
</evidence>
<dbReference type="PROSITE" id="PS00356">
    <property type="entry name" value="HTH_LACI_1"/>
    <property type="match status" value="1"/>
</dbReference>
<protein>
    <submittedName>
        <fullName evidence="6">LacI family transcriptional regulator</fullName>
    </submittedName>
</protein>
<dbReference type="InterPro" id="IPR000843">
    <property type="entry name" value="HTH_LacI"/>
</dbReference>
<sequence>MAVTIHDIANKVGVSKTTVYRALNNKPRISKETYDLIIKTAQELNYFPNKLASGLRSKRSMAIGLIFNDLISGHFFSDIFNGIEDSAIQNDYGVILGCSNGDPHKEKLLLNLFAERQVDGIIVAPTYGVDTECYRRLQEERIPFVFIDKYIPEIATDIVTTDDFFGSYEAVSHLIRLGHRNIAILIGPEYPCSTIEKRIEGYRKALRDNRLEHEGIISFTEKMTNQRKYGYLAVGRYLAENESKNTAIFAINDSLAIGALKALREHNLRVPADVAVIGYNNDEIDEYLDIQLTTVLQPKYEMGKKAMELLLKRINRDKEAAAPATHYEYINLRPQLIIRDSCGSR</sequence>
<dbReference type="SMART" id="SM00354">
    <property type="entry name" value="HTH_LACI"/>
    <property type="match status" value="1"/>
</dbReference>
<comment type="caution">
    <text evidence="6">The sequence shown here is derived from an EMBL/GenBank/DDBJ whole genome shotgun (WGS) entry which is preliminary data.</text>
</comment>
<evidence type="ECO:0000313" key="7">
    <source>
        <dbReference type="Proteomes" id="UP000295008"/>
    </source>
</evidence>
<dbReference type="CDD" id="cd01392">
    <property type="entry name" value="HTH_LacI"/>
    <property type="match status" value="1"/>
</dbReference>
<dbReference type="SUPFAM" id="SSF47413">
    <property type="entry name" value="lambda repressor-like DNA-binding domains"/>
    <property type="match status" value="1"/>
</dbReference>
<evidence type="ECO:0000256" key="3">
    <source>
        <dbReference type="ARBA" id="ARBA00023125"/>
    </source>
</evidence>
<keyword evidence="4" id="KW-0804">Transcription</keyword>
<evidence type="ECO:0000256" key="1">
    <source>
        <dbReference type="ARBA" id="ARBA00022491"/>
    </source>
</evidence>
<dbReference type="PROSITE" id="PS50932">
    <property type="entry name" value="HTH_LACI_2"/>
    <property type="match status" value="1"/>
</dbReference>
<dbReference type="InterPro" id="IPR028082">
    <property type="entry name" value="Peripla_BP_I"/>
</dbReference>
<name>A0A4R1RIK7_HYDET</name>
<dbReference type="PANTHER" id="PTHR30146">
    <property type="entry name" value="LACI-RELATED TRANSCRIPTIONAL REPRESSOR"/>
    <property type="match status" value="1"/>
</dbReference>
<accession>A0A4R1RIK7</accession>
<dbReference type="Proteomes" id="UP000295008">
    <property type="component" value="Unassembled WGS sequence"/>
</dbReference>
<dbReference type="GO" id="GO:0003700">
    <property type="term" value="F:DNA-binding transcription factor activity"/>
    <property type="evidence" value="ECO:0007669"/>
    <property type="project" value="TreeGrafter"/>
</dbReference>
<dbReference type="GO" id="GO:0000976">
    <property type="term" value="F:transcription cis-regulatory region binding"/>
    <property type="evidence" value="ECO:0007669"/>
    <property type="project" value="TreeGrafter"/>
</dbReference>
<organism evidence="6 7">
    <name type="scientific">Hydrogenispora ethanolica</name>
    <dbReference type="NCBI Taxonomy" id="1082276"/>
    <lineage>
        <taxon>Bacteria</taxon>
        <taxon>Bacillati</taxon>
        <taxon>Bacillota</taxon>
        <taxon>Hydrogenispora</taxon>
    </lineage>
</organism>
<keyword evidence="3" id="KW-0238">DNA-binding</keyword>
<keyword evidence="7" id="KW-1185">Reference proteome</keyword>
<reference evidence="6 7" key="1">
    <citation type="submission" date="2019-03" db="EMBL/GenBank/DDBJ databases">
        <title>Genomic Encyclopedia of Type Strains, Phase IV (KMG-IV): sequencing the most valuable type-strain genomes for metagenomic binning, comparative biology and taxonomic classification.</title>
        <authorList>
            <person name="Goeker M."/>
        </authorList>
    </citation>
    <scope>NUCLEOTIDE SEQUENCE [LARGE SCALE GENOMIC DNA]</scope>
    <source>
        <strain evidence="6 7">LX-B</strain>
    </source>
</reference>
<dbReference type="InterPro" id="IPR010982">
    <property type="entry name" value="Lambda_DNA-bd_dom_sf"/>
</dbReference>
<dbReference type="Pfam" id="PF00356">
    <property type="entry name" value="LacI"/>
    <property type="match status" value="1"/>
</dbReference>
<feature type="domain" description="HTH lacI-type" evidence="5">
    <location>
        <begin position="3"/>
        <end position="57"/>
    </location>
</feature>